<evidence type="ECO:0000256" key="1">
    <source>
        <dbReference type="ARBA" id="ARBA00022598"/>
    </source>
</evidence>
<dbReference type="GO" id="GO:0016874">
    <property type="term" value="F:ligase activity"/>
    <property type="evidence" value="ECO:0007669"/>
    <property type="project" value="UniProtKB-KW"/>
</dbReference>
<dbReference type="PROSITE" id="PS50975">
    <property type="entry name" value="ATP_GRASP"/>
    <property type="match status" value="1"/>
</dbReference>
<evidence type="ECO:0000259" key="5">
    <source>
        <dbReference type="PROSITE" id="PS50975"/>
    </source>
</evidence>
<dbReference type="Gene3D" id="3.30.1490.20">
    <property type="entry name" value="ATP-grasp fold, A domain"/>
    <property type="match status" value="1"/>
</dbReference>
<protein>
    <submittedName>
        <fullName evidence="6">Prokaryotic glutathione synthetase, ATP-grasp domain protein</fullName>
    </submittedName>
</protein>
<feature type="domain" description="ATP-grasp" evidence="5">
    <location>
        <begin position="113"/>
        <end position="304"/>
    </location>
</feature>
<comment type="caution">
    <text evidence="6">The sequence shown here is derived from an EMBL/GenBank/DDBJ whole genome shotgun (WGS) entry which is preliminary data.</text>
</comment>
<organism evidence="6 7">
    <name type="scientific">Streptococcus mitis</name>
    <dbReference type="NCBI Taxonomy" id="28037"/>
    <lineage>
        <taxon>Bacteria</taxon>
        <taxon>Bacillati</taxon>
        <taxon>Bacillota</taxon>
        <taxon>Bacilli</taxon>
        <taxon>Lactobacillales</taxon>
        <taxon>Streptococcaceae</taxon>
        <taxon>Streptococcus</taxon>
        <taxon>Streptococcus mitis group</taxon>
    </lineage>
</organism>
<gene>
    <name evidence="6" type="ORF">SK629_0888</name>
</gene>
<dbReference type="RefSeq" id="WP_042900759.1">
    <property type="nucleotide sequence ID" value="NZ_JPFU01000012.1"/>
</dbReference>
<dbReference type="Gene3D" id="3.40.50.20">
    <property type="match status" value="1"/>
</dbReference>
<keyword evidence="2 4" id="KW-0547">Nucleotide-binding</keyword>
<evidence type="ECO:0000256" key="3">
    <source>
        <dbReference type="ARBA" id="ARBA00022840"/>
    </source>
</evidence>
<dbReference type="PANTHER" id="PTHR43585">
    <property type="entry name" value="FUMIPYRROLE BIOSYNTHESIS PROTEIN C"/>
    <property type="match status" value="1"/>
</dbReference>
<evidence type="ECO:0000256" key="4">
    <source>
        <dbReference type="PROSITE-ProRule" id="PRU00409"/>
    </source>
</evidence>
<evidence type="ECO:0000313" key="7">
    <source>
        <dbReference type="Proteomes" id="UP000028090"/>
    </source>
</evidence>
<name>A0A081PXF7_STRMT</name>
<dbReference type="PANTHER" id="PTHR43585:SF2">
    <property type="entry name" value="ATP-GRASP ENZYME FSQD"/>
    <property type="match status" value="1"/>
</dbReference>
<dbReference type="Gene3D" id="3.30.470.20">
    <property type="entry name" value="ATP-grasp fold, B domain"/>
    <property type="match status" value="1"/>
</dbReference>
<dbReference type="InterPro" id="IPR011761">
    <property type="entry name" value="ATP-grasp"/>
</dbReference>
<reference evidence="6 7" key="1">
    <citation type="submission" date="2014-05" db="EMBL/GenBank/DDBJ databases">
        <authorList>
            <person name="Daugherty S.C."/>
            <person name="Tallon L.J."/>
            <person name="Sadzewicz L."/>
            <person name="Kilian M."/>
            <person name="Tettelin H."/>
        </authorList>
    </citation>
    <scope>NUCLEOTIDE SEQUENCE [LARGE SCALE GENOMIC DNA]</scope>
    <source>
        <strain evidence="6 7">SK629</strain>
    </source>
</reference>
<dbReference type="OrthoDB" id="2210549at2"/>
<dbReference type="Pfam" id="PF02655">
    <property type="entry name" value="ATP-grasp_3"/>
    <property type="match status" value="1"/>
</dbReference>
<dbReference type="InterPro" id="IPR013815">
    <property type="entry name" value="ATP_grasp_subdomain_1"/>
</dbReference>
<dbReference type="InterPro" id="IPR052032">
    <property type="entry name" value="ATP-dep_AA_Ligase"/>
</dbReference>
<dbReference type="EMBL" id="JPFU01000012">
    <property type="protein sequence ID" value="KEQ35380.1"/>
    <property type="molecule type" value="Genomic_DNA"/>
</dbReference>
<dbReference type="GO" id="GO:0005524">
    <property type="term" value="F:ATP binding"/>
    <property type="evidence" value="ECO:0007669"/>
    <property type="project" value="UniProtKB-UniRule"/>
</dbReference>
<keyword evidence="1" id="KW-0436">Ligase</keyword>
<evidence type="ECO:0000256" key="2">
    <source>
        <dbReference type="ARBA" id="ARBA00022741"/>
    </source>
</evidence>
<accession>A0A081PXF7</accession>
<proteinExistence type="predicted"/>
<evidence type="ECO:0000313" key="6">
    <source>
        <dbReference type="EMBL" id="KEQ35380.1"/>
    </source>
</evidence>
<dbReference type="AlphaFoldDB" id="A0A081PXF7"/>
<dbReference type="InterPro" id="IPR003806">
    <property type="entry name" value="ATP-grasp_PylC-type"/>
</dbReference>
<dbReference type="PATRIC" id="fig|28037.95.peg.824"/>
<dbReference type="SUPFAM" id="SSF56059">
    <property type="entry name" value="Glutathione synthetase ATP-binding domain-like"/>
    <property type="match status" value="1"/>
</dbReference>
<dbReference type="GO" id="GO:0046872">
    <property type="term" value="F:metal ion binding"/>
    <property type="evidence" value="ECO:0007669"/>
    <property type="project" value="InterPro"/>
</dbReference>
<dbReference type="Proteomes" id="UP000028090">
    <property type="component" value="Unassembled WGS sequence"/>
</dbReference>
<keyword evidence="3 4" id="KW-0067">ATP-binding</keyword>
<sequence length="401" mass="46020">MAKLLILHPYRETYTDIYSCLSKNHHYTLLIDDSKVESFETNKPTNVTLVTTQHYPEKRKETSQGILQRSHFDAIVALDEFDMVLAAELREQFHIKGQSVNQAKTFRDKDKMTQKVSELGFKIPHSRKISSYEELKNFFKEHGDIILKPLDGAGSVDTFHLKSDNDLTPFDSDNFWGDKTVLVQEYIYSDVYHIDGFVSHGNIIYCEPSQYIFNPLLIKEGISAAGVSLDYTSKHFKKLVDYASELSKKLYPDGTFLFHLEVFYDGHEIIFLEIASRIGGARIRQNLQYKLTYNPLELLLTAICNDTLPILPTVFPVTGWLLTAKKEGVIQQLPELTETIKEQYSIFDYITYTQVGKQLHSAFHSADAVVGFSCHGLTFRETKNNLLGAETWVLENTRYKK</sequence>